<dbReference type="Proteomes" id="UP000720189">
    <property type="component" value="Unassembled WGS sequence"/>
</dbReference>
<feature type="region of interest" description="Disordered" evidence="1">
    <location>
        <begin position="178"/>
        <end position="210"/>
    </location>
</feature>
<keyword evidence="4" id="KW-1185">Reference proteome</keyword>
<comment type="caution">
    <text evidence="3">The sequence shown here is derived from an EMBL/GenBank/DDBJ whole genome shotgun (WGS) entry which is preliminary data.</text>
</comment>
<dbReference type="PANTHER" id="PTHR47551:SF1">
    <property type="entry name" value="TUBULIN--TYROSINE LIGASE PBY1-RELATED"/>
    <property type="match status" value="1"/>
</dbReference>
<keyword evidence="3" id="KW-0436">Ligase</keyword>
<feature type="compositionally biased region" description="Acidic residues" evidence="1">
    <location>
        <begin position="178"/>
        <end position="191"/>
    </location>
</feature>
<protein>
    <submittedName>
        <fullName evidence="3">Tubulin-tyrosine ligase family-domain-containing protein</fullName>
    </submittedName>
</protein>
<dbReference type="OrthoDB" id="202825at2759"/>
<dbReference type="InterPro" id="IPR004344">
    <property type="entry name" value="TTL/TTLL_fam"/>
</dbReference>
<dbReference type="PROSITE" id="PS51221">
    <property type="entry name" value="TTL"/>
    <property type="match status" value="1"/>
</dbReference>
<evidence type="ECO:0000256" key="1">
    <source>
        <dbReference type="SAM" id="MobiDB-lite"/>
    </source>
</evidence>
<evidence type="ECO:0000313" key="4">
    <source>
        <dbReference type="Proteomes" id="UP000720189"/>
    </source>
</evidence>
<dbReference type="PANTHER" id="PTHR47551">
    <property type="entry name" value="TUBULIN--TYROSINE LIGASE PBY1-RELATED"/>
    <property type="match status" value="1"/>
</dbReference>
<sequence length="818" mass="93738">MHVYVHSANPWLDGHVRECIKRHVPDAICHDSFTDIPEDADTVYQLLNGWELNHHFAVLNRAKHGLLNAYPNSDALARKDHMASVVDYWITKRPESVLKGHSPATVKLSLDYSEYVEDALAAADDLTLLYSLEDNEAKDASERDWWILKPAMIDCGHGIRIFSTIDELAGNLELAADISEEDEESEEDAETPDTKFESDDSAEGFKPSLSAPGLDSLDALITATGKLSINGTSKIQDLVIDENERIPSALLREFVAQQYIVNIPPIDGRKWHVRAYVLSVGRLKVHVFNEMLALLALDDYEPPWKNPSLKSSLTNTALQDEEEFTSKESMRDFWKIADEVLPGDWKKNVFDQACQISGELLRAAAHTMADKFTPLDKCFELFAIDFLIDSKGTAWLLEVNETPAFYEQGYAGELAQRLMESLICVTLEHMGMADMESEKNVKARERMVEVLDATKELAKNPAGRFIEKIRSIDRMDHPLRPIWQSVDLFEFDAEDAPRIIEAIGYSCFTVEYLPGAIHYPDKDPTAVLHSLKEPFANSSNRVPRPNGFFDLLPRVFVRRMLPWCDVQTLFSLRQTSFRLRKIISRSLIYKSIIRCALPLYHAILGTRHARRVLLIDFWEKRTTMWYDHCENFAMLINIPDWSRICQSCVERGSRINNRLTGTFRVCQYVKLDTLAQWLAEGETLPPWVWRESVGLKGQRQDLVEYDSVRHLDTGKRRSWKRLAPFNYMVASAVPYMDPQTDENESGVACKGCIPQSQRRREDGIRKVYSREEFLEHFQWCNRAQLLWQAYCQPDSRIPIDTTSYTEIQRAIDSVQTNG</sequence>
<dbReference type="InterPro" id="IPR027746">
    <property type="entry name" value="TTL"/>
</dbReference>
<dbReference type="SUPFAM" id="SSF56059">
    <property type="entry name" value="Glutathione synthetase ATP-binding domain-like"/>
    <property type="match status" value="1"/>
</dbReference>
<reference evidence="3" key="1">
    <citation type="journal article" date="2021" name="Nat. Commun.">
        <title>Genetic determinants of endophytism in the Arabidopsis root mycobiome.</title>
        <authorList>
            <person name="Mesny F."/>
            <person name="Miyauchi S."/>
            <person name="Thiergart T."/>
            <person name="Pickel B."/>
            <person name="Atanasova L."/>
            <person name="Karlsson M."/>
            <person name="Huettel B."/>
            <person name="Barry K.W."/>
            <person name="Haridas S."/>
            <person name="Chen C."/>
            <person name="Bauer D."/>
            <person name="Andreopoulos W."/>
            <person name="Pangilinan J."/>
            <person name="LaButti K."/>
            <person name="Riley R."/>
            <person name="Lipzen A."/>
            <person name="Clum A."/>
            <person name="Drula E."/>
            <person name="Henrissat B."/>
            <person name="Kohler A."/>
            <person name="Grigoriev I.V."/>
            <person name="Martin F.M."/>
            <person name="Hacquard S."/>
        </authorList>
    </citation>
    <scope>NUCLEOTIDE SEQUENCE</scope>
    <source>
        <strain evidence="3">MPI-CAGE-AT-0023</strain>
    </source>
</reference>
<dbReference type="GO" id="GO:0016874">
    <property type="term" value="F:ligase activity"/>
    <property type="evidence" value="ECO:0007669"/>
    <property type="project" value="UniProtKB-KW"/>
</dbReference>
<dbReference type="GeneID" id="70227255"/>
<dbReference type="PROSITE" id="PS50181">
    <property type="entry name" value="FBOX"/>
    <property type="match status" value="1"/>
</dbReference>
<dbReference type="InterPro" id="IPR001810">
    <property type="entry name" value="F-box_dom"/>
</dbReference>
<dbReference type="GO" id="GO:0000932">
    <property type="term" value="C:P-body"/>
    <property type="evidence" value="ECO:0007669"/>
    <property type="project" value="TreeGrafter"/>
</dbReference>
<dbReference type="EMBL" id="JAGMUX010000014">
    <property type="protein sequence ID" value="KAH7240329.1"/>
    <property type="molecule type" value="Genomic_DNA"/>
</dbReference>
<name>A0A9P9K4Y0_FUSRE</name>
<dbReference type="AlphaFoldDB" id="A0A9P9K4Y0"/>
<dbReference type="Pfam" id="PF03133">
    <property type="entry name" value="TTL"/>
    <property type="match status" value="1"/>
</dbReference>
<dbReference type="Gene3D" id="3.30.470.20">
    <property type="entry name" value="ATP-grasp fold, B domain"/>
    <property type="match status" value="1"/>
</dbReference>
<proteinExistence type="predicted"/>
<evidence type="ECO:0000313" key="3">
    <source>
        <dbReference type="EMBL" id="KAH7240329.1"/>
    </source>
</evidence>
<gene>
    <name evidence="3" type="ORF">BKA55DRAFT_650430</name>
</gene>
<accession>A0A9P9K4Y0</accession>
<dbReference type="RefSeq" id="XP_046046123.1">
    <property type="nucleotide sequence ID" value="XM_046197301.1"/>
</dbReference>
<evidence type="ECO:0000259" key="2">
    <source>
        <dbReference type="PROSITE" id="PS50181"/>
    </source>
</evidence>
<organism evidence="3 4">
    <name type="scientific">Fusarium redolens</name>
    <dbReference type="NCBI Taxonomy" id="48865"/>
    <lineage>
        <taxon>Eukaryota</taxon>
        <taxon>Fungi</taxon>
        <taxon>Dikarya</taxon>
        <taxon>Ascomycota</taxon>
        <taxon>Pezizomycotina</taxon>
        <taxon>Sordariomycetes</taxon>
        <taxon>Hypocreomycetidae</taxon>
        <taxon>Hypocreales</taxon>
        <taxon>Nectriaceae</taxon>
        <taxon>Fusarium</taxon>
        <taxon>Fusarium redolens species complex</taxon>
    </lineage>
</organism>
<feature type="domain" description="F-box" evidence="2">
    <location>
        <begin position="546"/>
        <end position="592"/>
    </location>
</feature>